<evidence type="ECO:0000256" key="1">
    <source>
        <dbReference type="ARBA" id="ARBA00023239"/>
    </source>
</evidence>
<dbReference type="Gene3D" id="3.20.20.140">
    <property type="entry name" value="Metal-dependent hydrolases"/>
    <property type="match status" value="1"/>
</dbReference>
<proteinExistence type="predicted"/>
<dbReference type="AlphaFoldDB" id="A0A832ZVV0"/>
<dbReference type="SUPFAM" id="SSF51556">
    <property type="entry name" value="Metallo-dependent hydrolases"/>
    <property type="match status" value="1"/>
</dbReference>
<sequence length="284" mass="32399">MAAKAVDIHAHFPGEGFYGTFQPFIEHLKKYFRTEARFRDVDEVLKEFSEAGVSKIVLLPIEASKVSGKPGDTNELFSEIQRKAPDRFIAFATVDPLSPKQASEELERAVKDLELKGLKLHPQLQCFRPSDDRAFRVYETAEELGIPILFHTGTTGVGAGMEGGYGILLDYGRPIYVDKVAASFPRLKIIMAHFGWPWYEEALAVAMHKANVYIDLSGWAPKHIPEIVIKYADTLLREKMLFGTDYPMLSPKRWLEEFSKLKLRDESRENILWRNAEKILNIRV</sequence>
<feature type="domain" description="Amidohydrolase-related" evidence="2">
    <location>
        <begin position="6"/>
        <end position="281"/>
    </location>
</feature>
<evidence type="ECO:0000313" key="4">
    <source>
        <dbReference type="Proteomes" id="UP000608579"/>
    </source>
</evidence>
<dbReference type="CDD" id="cd01292">
    <property type="entry name" value="metallo-dependent_hydrolases"/>
    <property type="match status" value="1"/>
</dbReference>
<organism evidence="3 4">
    <name type="scientific">Caldiarchaeum subterraneum</name>
    <dbReference type="NCBI Taxonomy" id="311458"/>
    <lineage>
        <taxon>Archaea</taxon>
        <taxon>Nitrososphaerota</taxon>
        <taxon>Candidatus Caldarchaeales</taxon>
        <taxon>Candidatus Caldarchaeaceae</taxon>
        <taxon>Candidatus Caldarchaeum</taxon>
    </lineage>
</organism>
<dbReference type="GO" id="GO:0016787">
    <property type="term" value="F:hydrolase activity"/>
    <property type="evidence" value="ECO:0007669"/>
    <property type="project" value="UniProtKB-KW"/>
</dbReference>
<dbReference type="InterPro" id="IPR032466">
    <property type="entry name" value="Metal_Hydrolase"/>
</dbReference>
<evidence type="ECO:0000259" key="2">
    <source>
        <dbReference type="Pfam" id="PF04909"/>
    </source>
</evidence>
<name>A0A832ZVV0_CALS0</name>
<dbReference type="InterPro" id="IPR032465">
    <property type="entry name" value="ACMSD"/>
</dbReference>
<dbReference type="InterPro" id="IPR006680">
    <property type="entry name" value="Amidohydro-rel"/>
</dbReference>
<protein>
    <submittedName>
        <fullName evidence="3">Amidohydrolase</fullName>
    </submittedName>
</protein>
<evidence type="ECO:0000313" key="3">
    <source>
        <dbReference type="EMBL" id="HIQ29817.1"/>
    </source>
</evidence>
<dbReference type="Pfam" id="PF04909">
    <property type="entry name" value="Amidohydro_2"/>
    <property type="match status" value="1"/>
</dbReference>
<dbReference type="GO" id="GO:0016831">
    <property type="term" value="F:carboxy-lyase activity"/>
    <property type="evidence" value="ECO:0007669"/>
    <property type="project" value="InterPro"/>
</dbReference>
<gene>
    <name evidence="3" type="ORF">EYH45_04550</name>
</gene>
<dbReference type="EMBL" id="DQVM01000087">
    <property type="protein sequence ID" value="HIQ29817.1"/>
    <property type="molecule type" value="Genomic_DNA"/>
</dbReference>
<keyword evidence="1" id="KW-0456">Lyase</keyword>
<dbReference type="Proteomes" id="UP000608579">
    <property type="component" value="Unassembled WGS sequence"/>
</dbReference>
<reference evidence="3" key="1">
    <citation type="journal article" date="2020" name="ISME J.">
        <title>Gammaproteobacteria mediating utilization of methyl-, sulfur- and petroleum organic compounds in deep ocean hydrothermal plumes.</title>
        <authorList>
            <person name="Zhou Z."/>
            <person name="Liu Y."/>
            <person name="Pan J."/>
            <person name="Cron B.R."/>
            <person name="Toner B.M."/>
            <person name="Anantharaman K."/>
            <person name="Breier J.A."/>
            <person name="Dick G.J."/>
            <person name="Li M."/>
        </authorList>
    </citation>
    <scope>NUCLEOTIDE SEQUENCE</scope>
    <source>
        <strain evidence="3">SZUA-1515</strain>
    </source>
</reference>
<dbReference type="PANTHER" id="PTHR21240:SF19">
    <property type="entry name" value="CATALYTIC_ HYDROLASE"/>
    <property type="match status" value="1"/>
</dbReference>
<dbReference type="PANTHER" id="PTHR21240">
    <property type="entry name" value="2-AMINO-3-CARBOXYLMUCONATE-6-SEMIALDEHYDE DECARBOXYLASE"/>
    <property type="match status" value="1"/>
</dbReference>
<comment type="caution">
    <text evidence="3">The sequence shown here is derived from an EMBL/GenBank/DDBJ whole genome shotgun (WGS) entry which is preliminary data.</text>
</comment>
<keyword evidence="3" id="KW-0378">Hydrolase</keyword>
<accession>A0A832ZVV0</accession>